<protein>
    <recommendedName>
        <fullName evidence="3">EfeO-type cupredoxin-like domain-containing protein</fullName>
    </recommendedName>
</protein>
<sequence length="114" mass="12182">MAAHIQSAGIALACKVVTCAMLVSAGHAFVAPQTYVVAVEDMRFSPATLKVKRGDRIVWINKDLFPHTVSADNHAFDSGSIAADASWSYVAGKAGTYPYGCRFHPTMHGSVTVR</sequence>
<dbReference type="Proteomes" id="UP000494205">
    <property type="component" value="Unassembled WGS sequence"/>
</dbReference>
<dbReference type="RefSeq" id="WP_175130696.1">
    <property type="nucleotide sequence ID" value="NZ_CADIJZ010000015.1"/>
</dbReference>
<dbReference type="InterPro" id="IPR052721">
    <property type="entry name" value="ET_Amicyanin"/>
</dbReference>
<evidence type="ECO:0000256" key="1">
    <source>
        <dbReference type="ARBA" id="ARBA00004418"/>
    </source>
</evidence>
<organism evidence="4 5">
    <name type="scientific">Paraburkholderia rhynchosiae</name>
    <dbReference type="NCBI Taxonomy" id="487049"/>
    <lineage>
        <taxon>Bacteria</taxon>
        <taxon>Pseudomonadati</taxon>
        <taxon>Pseudomonadota</taxon>
        <taxon>Betaproteobacteria</taxon>
        <taxon>Burkholderiales</taxon>
        <taxon>Burkholderiaceae</taxon>
        <taxon>Paraburkholderia</taxon>
    </lineage>
</organism>
<feature type="chain" id="PRO_5026781927" description="EfeO-type cupredoxin-like domain-containing protein" evidence="2">
    <location>
        <begin position="31"/>
        <end position="114"/>
    </location>
</feature>
<dbReference type="PANTHER" id="PTHR36507">
    <property type="entry name" value="BLL1555 PROTEIN"/>
    <property type="match status" value="1"/>
</dbReference>
<evidence type="ECO:0000313" key="4">
    <source>
        <dbReference type="EMBL" id="CAB3710013.1"/>
    </source>
</evidence>
<dbReference type="CDD" id="cd13921">
    <property type="entry name" value="Amicyanin"/>
    <property type="match status" value="1"/>
</dbReference>
<dbReference type="PANTHER" id="PTHR36507:SF1">
    <property type="entry name" value="BLL1555 PROTEIN"/>
    <property type="match status" value="1"/>
</dbReference>
<dbReference type="InterPro" id="IPR028096">
    <property type="entry name" value="EfeO_Cupredoxin"/>
</dbReference>
<feature type="signal peptide" evidence="2">
    <location>
        <begin position="1"/>
        <end position="30"/>
    </location>
</feature>
<feature type="domain" description="EfeO-type cupredoxin-like" evidence="3">
    <location>
        <begin position="19"/>
        <end position="113"/>
    </location>
</feature>
<dbReference type="Gene3D" id="2.60.40.420">
    <property type="entry name" value="Cupredoxins - blue copper proteins"/>
    <property type="match status" value="1"/>
</dbReference>
<dbReference type="Pfam" id="PF13473">
    <property type="entry name" value="Cupredoxin_1"/>
    <property type="match status" value="1"/>
</dbReference>
<dbReference type="InterPro" id="IPR035668">
    <property type="entry name" value="Amicyanin"/>
</dbReference>
<comment type="subcellular location">
    <subcellularLocation>
        <location evidence="1">Periplasm</location>
    </subcellularLocation>
</comment>
<dbReference type="SUPFAM" id="SSF49503">
    <property type="entry name" value="Cupredoxins"/>
    <property type="match status" value="1"/>
</dbReference>
<dbReference type="GO" id="GO:0042597">
    <property type="term" value="C:periplasmic space"/>
    <property type="evidence" value="ECO:0007669"/>
    <property type="project" value="UniProtKB-SubCell"/>
</dbReference>
<gene>
    <name evidence="4" type="ORF">LMG27174_04181</name>
</gene>
<dbReference type="EMBL" id="CADIJZ010000015">
    <property type="protein sequence ID" value="CAB3710013.1"/>
    <property type="molecule type" value="Genomic_DNA"/>
</dbReference>
<accession>A0A6J5BPQ8</accession>
<keyword evidence="2" id="KW-0732">Signal</keyword>
<evidence type="ECO:0000259" key="3">
    <source>
        <dbReference type="Pfam" id="PF13473"/>
    </source>
</evidence>
<proteinExistence type="predicted"/>
<dbReference type="AlphaFoldDB" id="A0A6J5BPQ8"/>
<dbReference type="InterPro" id="IPR008972">
    <property type="entry name" value="Cupredoxin"/>
</dbReference>
<evidence type="ECO:0000313" key="5">
    <source>
        <dbReference type="Proteomes" id="UP000494205"/>
    </source>
</evidence>
<name>A0A6J5BPQ8_9BURK</name>
<reference evidence="4 5" key="1">
    <citation type="submission" date="2020-04" db="EMBL/GenBank/DDBJ databases">
        <authorList>
            <person name="De Canck E."/>
        </authorList>
    </citation>
    <scope>NUCLEOTIDE SEQUENCE [LARGE SCALE GENOMIC DNA]</scope>
    <source>
        <strain evidence="4 5">LMG 27174</strain>
    </source>
</reference>
<evidence type="ECO:0000256" key="2">
    <source>
        <dbReference type="SAM" id="SignalP"/>
    </source>
</evidence>